<sequence>MYEDIYVIEVLNKAKLKELAEKSQINPYQENTKEKLCCKLPIVKKFTVCQCS</sequence>
<proteinExistence type="predicted"/>
<gene>
    <name evidence="1" type="ORF">DFO70_101211</name>
</gene>
<dbReference type="AlphaFoldDB" id="A0A366K3V6"/>
<protein>
    <submittedName>
        <fullName evidence="1">Uncharacterized protein</fullName>
    </submittedName>
</protein>
<evidence type="ECO:0000313" key="2">
    <source>
        <dbReference type="Proteomes" id="UP000252731"/>
    </source>
</evidence>
<reference evidence="1 2" key="1">
    <citation type="submission" date="2018-06" db="EMBL/GenBank/DDBJ databases">
        <title>Freshwater and sediment microbial communities from various areas in North America, analyzing microbe dynamics in response to fracking.</title>
        <authorList>
            <person name="Lamendella R."/>
        </authorList>
    </citation>
    <scope>NUCLEOTIDE SEQUENCE [LARGE SCALE GENOMIC DNA]</scope>
    <source>
        <strain evidence="1 2">14_TX</strain>
    </source>
</reference>
<accession>A0A366K3V6</accession>
<keyword evidence="2" id="KW-1185">Reference proteome</keyword>
<dbReference type="Proteomes" id="UP000252731">
    <property type="component" value="Unassembled WGS sequence"/>
</dbReference>
<comment type="caution">
    <text evidence="1">The sequence shown here is derived from an EMBL/GenBank/DDBJ whole genome shotgun (WGS) entry which is preliminary data.</text>
</comment>
<dbReference type="EMBL" id="QNSF01000001">
    <property type="protein sequence ID" value="RBP96405.1"/>
    <property type="molecule type" value="Genomic_DNA"/>
</dbReference>
<organism evidence="1 2">
    <name type="scientific">Cytobacillus firmus</name>
    <name type="common">Bacillus firmus</name>
    <dbReference type="NCBI Taxonomy" id="1399"/>
    <lineage>
        <taxon>Bacteria</taxon>
        <taxon>Bacillati</taxon>
        <taxon>Bacillota</taxon>
        <taxon>Bacilli</taxon>
        <taxon>Bacillales</taxon>
        <taxon>Bacillaceae</taxon>
        <taxon>Cytobacillus</taxon>
    </lineage>
</organism>
<name>A0A366K3V6_CYTFI</name>
<evidence type="ECO:0000313" key="1">
    <source>
        <dbReference type="EMBL" id="RBP96405.1"/>
    </source>
</evidence>